<sequence length="156" mass="17355">MQPGDLIFIRGTEGMAGPIKKVTRSPYTHIAGIVLDGHVLESQALRRTGHLTLETYKGVSDVYTCPVLSMEQRHEIVQAATKWLGAKYDYLLFGFLAFKHLLRLDVPVYGGKKRQICTTLWTDAYRSVGIELCPGIEYPTPGELAESALLRKVGSF</sequence>
<gene>
    <name evidence="1" type="ORF">JZ786_21115</name>
</gene>
<reference evidence="1 2" key="1">
    <citation type="submission" date="2021-02" db="EMBL/GenBank/DDBJ databases">
        <title>Alicyclobacillus curvatus sp. nov. and Alicyclobacillus mengziensis sp. nov., two acidophilic bacteria isolated from acid mine drainage.</title>
        <authorList>
            <person name="Huang Y."/>
        </authorList>
    </citation>
    <scope>NUCLEOTIDE SEQUENCE [LARGE SCALE GENOMIC DNA]</scope>
    <source>
        <strain evidence="1 2">S30H14</strain>
    </source>
</reference>
<keyword evidence="2" id="KW-1185">Reference proteome</keyword>
<name>A0A9X7VY37_9BACL</name>
<dbReference type="Proteomes" id="UP000663505">
    <property type="component" value="Chromosome"/>
</dbReference>
<dbReference type="EMBL" id="CP071182">
    <property type="protein sequence ID" value="QSO46900.1"/>
    <property type="molecule type" value="Genomic_DNA"/>
</dbReference>
<dbReference type="InterPro" id="IPR038765">
    <property type="entry name" value="Papain-like_cys_pep_sf"/>
</dbReference>
<dbReference type="SUPFAM" id="SSF54001">
    <property type="entry name" value="Cysteine proteinases"/>
    <property type="match status" value="1"/>
</dbReference>
<evidence type="ECO:0000313" key="1">
    <source>
        <dbReference type="EMBL" id="QSO46900.1"/>
    </source>
</evidence>
<organism evidence="1 2">
    <name type="scientific">Alicyclobacillus mengziensis</name>
    <dbReference type="NCBI Taxonomy" id="2931921"/>
    <lineage>
        <taxon>Bacteria</taxon>
        <taxon>Bacillati</taxon>
        <taxon>Bacillota</taxon>
        <taxon>Bacilli</taxon>
        <taxon>Bacillales</taxon>
        <taxon>Alicyclobacillaceae</taxon>
        <taxon>Alicyclobacillus</taxon>
    </lineage>
</organism>
<proteinExistence type="predicted"/>
<accession>A0A9X7VY37</accession>
<dbReference type="KEGG" id="afx:JZ786_21115"/>
<dbReference type="AlphaFoldDB" id="A0A9X7VY37"/>
<dbReference type="Gene3D" id="3.90.1720.10">
    <property type="entry name" value="endopeptidase domain like (from Nostoc punctiforme)"/>
    <property type="match status" value="1"/>
</dbReference>
<evidence type="ECO:0008006" key="3">
    <source>
        <dbReference type="Google" id="ProtNLM"/>
    </source>
</evidence>
<dbReference type="RefSeq" id="WP_206656261.1">
    <property type="nucleotide sequence ID" value="NZ_CP071182.1"/>
</dbReference>
<protein>
    <recommendedName>
        <fullName evidence="3">Permuted papain-like amidase YaeF/Yiix C92 family enzyme</fullName>
    </recommendedName>
</protein>
<evidence type="ECO:0000313" key="2">
    <source>
        <dbReference type="Proteomes" id="UP000663505"/>
    </source>
</evidence>